<reference evidence="3" key="1">
    <citation type="journal article" date="2020" name="Nat. Commun.">
        <title>Genome assembly of wild tea tree DASZ reveals pedigree and selection history of tea varieties.</title>
        <authorList>
            <person name="Zhang W."/>
            <person name="Zhang Y."/>
            <person name="Qiu H."/>
            <person name="Guo Y."/>
            <person name="Wan H."/>
            <person name="Zhang X."/>
            <person name="Scossa F."/>
            <person name="Alseekh S."/>
            <person name="Zhang Q."/>
            <person name="Wang P."/>
            <person name="Xu L."/>
            <person name="Schmidt M.H."/>
            <person name="Jia X."/>
            <person name="Li D."/>
            <person name="Zhu A."/>
            <person name="Guo F."/>
            <person name="Chen W."/>
            <person name="Ni D."/>
            <person name="Usadel B."/>
            <person name="Fernie A.R."/>
            <person name="Wen W."/>
        </authorList>
    </citation>
    <scope>NUCLEOTIDE SEQUENCE [LARGE SCALE GENOMIC DNA]</scope>
    <source>
        <strain evidence="3">cv. G240</strain>
    </source>
</reference>
<dbReference type="Proteomes" id="UP000593564">
    <property type="component" value="Unassembled WGS sequence"/>
</dbReference>
<accession>A0A7J7I3J6</accession>
<evidence type="ECO:0000313" key="3">
    <source>
        <dbReference type="Proteomes" id="UP000593564"/>
    </source>
</evidence>
<name>A0A7J7I3J6_CAMSI</name>
<evidence type="ECO:0000256" key="1">
    <source>
        <dbReference type="SAM" id="MobiDB-lite"/>
    </source>
</evidence>
<sequence>MKLIVKEVEQVPLGFGLILNTFEEPEEPILSHIRSLSKSLSHRSTPCPPEDKTRGSRTGTTTATGLLKQSMARR</sequence>
<reference evidence="2 3" key="2">
    <citation type="submission" date="2020-07" db="EMBL/GenBank/DDBJ databases">
        <title>Genome assembly of wild tea tree DASZ reveals pedigree and selection history of tea varieties.</title>
        <authorList>
            <person name="Zhang W."/>
        </authorList>
    </citation>
    <scope>NUCLEOTIDE SEQUENCE [LARGE SCALE GENOMIC DNA]</scope>
    <source>
        <strain evidence="3">cv. G240</strain>
        <tissue evidence="2">Leaf</tissue>
    </source>
</reference>
<feature type="region of interest" description="Disordered" evidence="1">
    <location>
        <begin position="37"/>
        <end position="74"/>
    </location>
</feature>
<keyword evidence="3" id="KW-1185">Reference proteome</keyword>
<comment type="caution">
    <text evidence="2">The sequence shown here is derived from an EMBL/GenBank/DDBJ whole genome shotgun (WGS) entry which is preliminary data.</text>
</comment>
<gene>
    <name evidence="2" type="ORF">HYC85_000809</name>
</gene>
<evidence type="ECO:0000313" key="2">
    <source>
        <dbReference type="EMBL" id="KAF5959600.1"/>
    </source>
</evidence>
<dbReference type="AlphaFoldDB" id="A0A7J7I3J6"/>
<protein>
    <submittedName>
        <fullName evidence="2">Uncharacterized protein</fullName>
    </submittedName>
</protein>
<organism evidence="2 3">
    <name type="scientific">Camellia sinensis</name>
    <name type="common">Tea plant</name>
    <name type="synonym">Thea sinensis</name>
    <dbReference type="NCBI Taxonomy" id="4442"/>
    <lineage>
        <taxon>Eukaryota</taxon>
        <taxon>Viridiplantae</taxon>
        <taxon>Streptophyta</taxon>
        <taxon>Embryophyta</taxon>
        <taxon>Tracheophyta</taxon>
        <taxon>Spermatophyta</taxon>
        <taxon>Magnoliopsida</taxon>
        <taxon>eudicotyledons</taxon>
        <taxon>Gunneridae</taxon>
        <taxon>Pentapetalae</taxon>
        <taxon>asterids</taxon>
        <taxon>Ericales</taxon>
        <taxon>Theaceae</taxon>
        <taxon>Camellia</taxon>
    </lineage>
</organism>
<proteinExistence type="predicted"/>
<feature type="compositionally biased region" description="Low complexity" evidence="1">
    <location>
        <begin position="56"/>
        <end position="65"/>
    </location>
</feature>
<dbReference type="EMBL" id="JACBKZ010000001">
    <property type="protein sequence ID" value="KAF5959600.1"/>
    <property type="molecule type" value="Genomic_DNA"/>
</dbReference>